<keyword evidence="2" id="KW-0645">Protease</keyword>
<evidence type="ECO:0000313" key="10">
    <source>
        <dbReference type="Proteomes" id="UP000027778"/>
    </source>
</evidence>
<sequence>MKKYLAGLAAVSVAGGVAPGLDTAQAAPENTQKPVTQTVQNAPQNNSNYTVTADVLHVRTGSSTSHDIISRVYEGQKLNVIGEENGWVKINHNGKTGYVSGQFVAKNGATTNVSTGGKNKVTADVLRVRTSPNISSSIMGRVYEGQTLQVIGEENGWVKINHNGKTGYVSGQFVSGVSSNTGSSNNETTVKPASGNYTVNVSSLRVRTGPSTSHTTLGSVHKGQVVQVIGEVQDWFKINYAGQTAYLSKDYVTKGGSNENVVQGNDQQGNNNNVTIQTGGTYVVNATSLRVRTGPATYHGVLGGILNGQTLNVIGVENGWFKINHNGKTGYVSSEFVKFVKGGTTTPEKPEQPEKPQTSVGEYYINVSALNVRSGEGTNYSVIGALPQGQKVQVISEHYGWSKISYNGRTGYVGTRFLSKTPVGGAVDNKPNKPNNNNNQNQNNNNNNNTNNSGDTSSILSYAKSMQGVPYVWGGTSANGVDCSGYIFHVFNKFGHNISRQSVAGYWSSLPKTSNPQPGDLIYFQNTYKSGPSHMGIYLGGQSFIQAGDNGVKIVSLNNSYWSSHFLGYTKAP</sequence>
<evidence type="ECO:0000256" key="1">
    <source>
        <dbReference type="ARBA" id="ARBA00007074"/>
    </source>
</evidence>
<dbReference type="OrthoDB" id="9813368at2"/>
<feature type="domain" description="SH3b" evidence="7">
    <location>
        <begin position="360"/>
        <end position="422"/>
    </location>
</feature>
<dbReference type="InterPro" id="IPR038765">
    <property type="entry name" value="Papain-like_cys_pep_sf"/>
</dbReference>
<dbReference type="PROSITE" id="PS51935">
    <property type="entry name" value="NLPC_P60"/>
    <property type="match status" value="1"/>
</dbReference>
<dbReference type="Gene3D" id="3.90.1720.10">
    <property type="entry name" value="endopeptidase domain like (from Nostoc punctiforme)"/>
    <property type="match status" value="1"/>
</dbReference>
<evidence type="ECO:0000256" key="4">
    <source>
        <dbReference type="ARBA" id="ARBA00022807"/>
    </source>
</evidence>
<dbReference type="SUPFAM" id="SSF54001">
    <property type="entry name" value="Cysteine proteinases"/>
    <property type="match status" value="1"/>
</dbReference>
<evidence type="ECO:0000256" key="6">
    <source>
        <dbReference type="SAM" id="SignalP"/>
    </source>
</evidence>
<keyword evidence="10" id="KW-1185">Reference proteome</keyword>
<protein>
    <submittedName>
        <fullName evidence="9">Peptidase M24</fullName>
    </submittedName>
</protein>
<dbReference type="Pfam" id="PF08239">
    <property type="entry name" value="SH3_3"/>
    <property type="match status" value="5"/>
</dbReference>
<dbReference type="SUPFAM" id="SSF50044">
    <property type="entry name" value="SH3-domain"/>
    <property type="match status" value="1"/>
</dbReference>
<dbReference type="eggNOG" id="COG4991">
    <property type="taxonomic scope" value="Bacteria"/>
</dbReference>
<organism evidence="9 10">
    <name type="scientific">Bacillus gaemokensis</name>
    <dbReference type="NCBI Taxonomy" id="574375"/>
    <lineage>
        <taxon>Bacteria</taxon>
        <taxon>Bacillati</taxon>
        <taxon>Bacillota</taxon>
        <taxon>Bacilli</taxon>
        <taxon>Bacillales</taxon>
        <taxon>Bacillaceae</taxon>
        <taxon>Bacillus</taxon>
        <taxon>Bacillus cereus group</taxon>
    </lineage>
</organism>
<feature type="domain" description="SH3b" evidence="7">
    <location>
        <begin position="194"/>
        <end position="256"/>
    </location>
</feature>
<feature type="chain" id="PRO_5001693313" evidence="6">
    <location>
        <begin position="27"/>
        <end position="573"/>
    </location>
</feature>
<dbReference type="PANTHER" id="PTHR34408">
    <property type="entry name" value="FAMILY PROTEIN, PUTATIVE-RELATED"/>
    <property type="match status" value="1"/>
</dbReference>
<reference evidence="9 10" key="1">
    <citation type="submission" date="2014-06" db="EMBL/GenBank/DDBJ databases">
        <title>Draft genome sequence of Bacillus gaemokensis JCM 15801 (MCCC 1A00707).</title>
        <authorList>
            <person name="Lai Q."/>
            <person name="Liu Y."/>
            <person name="Shao Z."/>
        </authorList>
    </citation>
    <scope>NUCLEOTIDE SEQUENCE [LARGE SCALE GENOMIC DNA]</scope>
    <source>
        <strain evidence="9 10">JCM 15801</strain>
    </source>
</reference>
<dbReference type="EMBL" id="JOTM01000002">
    <property type="protein sequence ID" value="KEK25418.1"/>
    <property type="molecule type" value="Genomic_DNA"/>
</dbReference>
<dbReference type="Proteomes" id="UP000027778">
    <property type="component" value="Unassembled WGS sequence"/>
</dbReference>
<comment type="similarity">
    <text evidence="1">Belongs to the peptidase C40 family.</text>
</comment>
<dbReference type="InterPro" id="IPR036028">
    <property type="entry name" value="SH3-like_dom_sf"/>
</dbReference>
<dbReference type="InterPro" id="IPR052354">
    <property type="entry name" value="Cell_Wall_Dynamics_Protein"/>
</dbReference>
<feature type="region of interest" description="Disordered" evidence="5">
    <location>
        <begin position="423"/>
        <end position="458"/>
    </location>
</feature>
<dbReference type="Gene3D" id="2.30.30.40">
    <property type="entry name" value="SH3 Domains"/>
    <property type="match status" value="5"/>
</dbReference>
<dbReference type="GO" id="GO:0008234">
    <property type="term" value="F:cysteine-type peptidase activity"/>
    <property type="evidence" value="ECO:0007669"/>
    <property type="project" value="UniProtKB-KW"/>
</dbReference>
<dbReference type="eggNOG" id="COG3103">
    <property type="taxonomic scope" value="Bacteria"/>
</dbReference>
<dbReference type="STRING" id="574375.AZF08_06940"/>
<dbReference type="eggNOG" id="COG0791">
    <property type="taxonomic scope" value="Bacteria"/>
</dbReference>
<feature type="signal peptide" evidence="6">
    <location>
        <begin position="1"/>
        <end position="26"/>
    </location>
</feature>
<evidence type="ECO:0000256" key="3">
    <source>
        <dbReference type="ARBA" id="ARBA00022801"/>
    </source>
</evidence>
<comment type="caution">
    <text evidence="9">The sequence shown here is derived from an EMBL/GenBank/DDBJ whole genome shotgun (WGS) entry which is preliminary data.</text>
</comment>
<feature type="compositionally biased region" description="Low complexity" evidence="5">
    <location>
        <begin position="432"/>
        <end position="452"/>
    </location>
</feature>
<keyword evidence="3" id="KW-0378">Hydrolase</keyword>
<name>A0A073KSS7_9BACI</name>
<keyword evidence="4" id="KW-0788">Thiol protease</keyword>
<evidence type="ECO:0000256" key="5">
    <source>
        <dbReference type="SAM" id="MobiDB-lite"/>
    </source>
</evidence>
<feature type="domain" description="SH3b" evidence="7">
    <location>
        <begin position="116"/>
        <end position="178"/>
    </location>
</feature>
<dbReference type="PROSITE" id="PS51781">
    <property type="entry name" value="SH3B"/>
    <property type="match status" value="5"/>
</dbReference>
<dbReference type="InterPro" id="IPR000064">
    <property type="entry name" value="NLP_P60_dom"/>
</dbReference>
<dbReference type="PANTHER" id="PTHR34408:SF1">
    <property type="entry name" value="GLYCOSYL HYDROLASE FAMILY 19 DOMAIN-CONTAINING PROTEIN HI_1415"/>
    <property type="match status" value="1"/>
</dbReference>
<evidence type="ECO:0000256" key="2">
    <source>
        <dbReference type="ARBA" id="ARBA00022670"/>
    </source>
</evidence>
<evidence type="ECO:0000259" key="7">
    <source>
        <dbReference type="PROSITE" id="PS51781"/>
    </source>
</evidence>
<feature type="domain" description="SH3b" evidence="7">
    <location>
        <begin position="279"/>
        <end position="341"/>
    </location>
</feature>
<dbReference type="InterPro" id="IPR003646">
    <property type="entry name" value="SH3-like_bac-type"/>
</dbReference>
<dbReference type="SMART" id="SM00287">
    <property type="entry name" value="SH3b"/>
    <property type="match status" value="5"/>
</dbReference>
<dbReference type="RefSeq" id="WP_033673270.1">
    <property type="nucleotide sequence ID" value="NZ_JOTM01000002.1"/>
</dbReference>
<dbReference type="GO" id="GO:0006508">
    <property type="term" value="P:proteolysis"/>
    <property type="evidence" value="ECO:0007669"/>
    <property type="project" value="UniProtKB-KW"/>
</dbReference>
<dbReference type="AlphaFoldDB" id="A0A073KSS7"/>
<evidence type="ECO:0000259" key="8">
    <source>
        <dbReference type="PROSITE" id="PS51935"/>
    </source>
</evidence>
<feature type="domain" description="NlpC/P60" evidence="8">
    <location>
        <begin position="453"/>
        <end position="573"/>
    </location>
</feature>
<keyword evidence="6" id="KW-0732">Signal</keyword>
<evidence type="ECO:0000313" key="9">
    <source>
        <dbReference type="EMBL" id="KEK25418.1"/>
    </source>
</evidence>
<accession>A0A073KSS7</accession>
<dbReference type="Pfam" id="PF00877">
    <property type="entry name" value="NLPC_P60"/>
    <property type="match status" value="1"/>
</dbReference>
<gene>
    <name evidence="9" type="ORF">BAGA_12435</name>
</gene>
<proteinExistence type="inferred from homology"/>
<feature type="domain" description="SH3b" evidence="7">
    <location>
        <begin position="46"/>
        <end position="108"/>
    </location>
</feature>